<sequence length="187" mass="21123">MQDSTEKQTETLETQETEQKQEEQAIEHQEQSSTEPDMKPAEKTFTQAEVDAIVQKRLAREKSKEADHEDNETKESLAALQKDMRAMQAENYALKKGISEDRIGYVIKLAETVEADTVQERIDKVLEDFPVLTVKPEEDDGMAAVRASVSKSKPQKAKMTRAEIAAIKDPAERRRAIADNIALYTND</sequence>
<protein>
    <submittedName>
        <fullName evidence="2">Uncharacterized protein</fullName>
    </submittedName>
</protein>
<proteinExistence type="predicted"/>
<evidence type="ECO:0000313" key="3">
    <source>
        <dbReference type="Proteomes" id="UP000198995"/>
    </source>
</evidence>
<feature type="region of interest" description="Disordered" evidence="1">
    <location>
        <begin position="1"/>
        <end position="77"/>
    </location>
</feature>
<feature type="compositionally biased region" description="Basic and acidic residues" evidence="1">
    <location>
        <begin position="1"/>
        <end position="10"/>
    </location>
</feature>
<dbReference type="Proteomes" id="UP000198995">
    <property type="component" value="Unassembled WGS sequence"/>
</dbReference>
<evidence type="ECO:0000313" key="2">
    <source>
        <dbReference type="EMBL" id="SDD06132.1"/>
    </source>
</evidence>
<dbReference type="AlphaFoldDB" id="A0A1G6RN95"/>
<reference evidence="2 3" key="1">
    <citation type="submission" date="2016-10" db="EMBL/GenBank/DDBJ databases">
        <authorList>
            <person name="de Groot N.N."/>
        </authorList>
    </citation>
    <scope>NUCLEOTIDE SEQUENCE [LARGE SCALE GENOMIC DNA]</scope>
    <source>
        <strain evidence="2 3">DSM 20475</strain>
    </source>
</reference>
<gene>
    <name evidence="2" type="ORF">SAMN04489866_10175</name>
</gene>
<feature type="compositionally biased region" description="Basic and acidic residues" evidence="1">
    <location>
        <begin position="17"/>
        <end position="42"/>
    </location>
</feature>
<dbReference type="STRING" id="2741.SAMN04489866_10175"/>
<name>A0A1G6RN95_PEPNI</name>
<dbReference type="EMBL" id="FNAF01000001">
    <property type="protein sequence ID" value="SDD06132.1"/>
    <property type="molecule type" value="Genomic_DNA"/>
</dbReference>
<dbReference type="RefSeq" id="WP_091790776.1">
    <property type="nucleotide sequence ID" value="NZ_FNAF01000001.1"/>
</dbReference>
<evidence type="ECO:0000256" key="1">
    <source>
        <dbReference type="SAM" id="MobiDB-lite"/>
    </source>
</evidence>
<organism evidence="2 3">
    <name type="scientific">Peptococcus niger</name>
    <dbReference type="NCBI Taxonomy" id="2741"/>
    <lineage>
        <taxon>Bacteria</taxon>
        <taxon>Bacillati</taxon>
        <taxon>Bacillota</taxon>
        <taxon>Clostridia</taxon>
        <taxon>Eubacteriales</taxon>
        <taxon>Peptococcaceae</taxon>
        <taxon>Peptococcus</taxon>
    </lineage>
</organism>
<feature type="compositionally biased region" description="Basic and acidic residues" evidence="1">
    <location>
        <begin position="58"/>
        <end position="75"/>
    </location>
</feature>
<keyword evidence="3" id="KW-1185">Reference proteome</keyword>
<accession>A0A1G6RN95</accession>